<dbReference type="Pfam" id="PF13578">
    <property type="entry name" value="Methyltransf_24"/>
    <property type="match status" value="1"/>
</dbReference>
<dbReference type="STRING" id="29655.A0A0K9P133"/>
<evidence type="ECO:0000256" key="1">
    <source>
        <dbReference type="SAM" id="Phobius"/>
    </source>
</evidence>
<keyword evidence="1" id="KW-0812">Transmembrane</keyword>
<dbReference type="OrthoDB" id="186626at2759"/>
<dbReference type="PANTHER" id="PTHR37909">
    <property type="entry name" value="S-ADENOSYL-L-METHIONINE-DEPENDENT METHYLTRANSFERASES SUPERFAMILY PROTEIN"/>
    <property type="match status" value="1"/>
</dbReference>
<dbReference type="OMA" id="NVVYFNA"/>
<keyword evidence="3" id="KW-1185">Reference proteome</keyword>
<dbReference type="AlphaFoldDB" id="A0A0K9P133"/>
<name>A0A0K9P133_ZOSMR</name>
<comment type="caution">
    <text evidence="2">The sequence shown here is derived from an EMBL/GenBank/DDBJ whole genome shotgun (WGS) entry which is preliminary data.</text>
</comment>
<dbReference type="Proteomes" id="UP000036987">
    <property type="component" value="Unassembled WGS sequence"/>
</dbReference>
<dbReference type="PANTHER" id="PTHR37909:SF1">
    <property type="entry name" value="S-ADENOSYL-L-METHIONINE-DEPENDENT METHYLTRANSFERASES SUPERFAMILY PROTEIN"/>
    <property type="match status" value="1"/>
</dbReference>
<dbReference type="Gene3D" id="3.40.50.150">
    <property type="entry name" value="Vaccinia Virus protein VP39"/>
    <property type="match status" value="1"/>
</dbReference>
<keyword evidence="1" id="KW-1133">Transmembrane helix</keyword>
<dbReference type="EMBL" id="LFYR01001429">
    <property type="protein sequence ID" value="KMZ61947.1"/>
    <property type="molecule type" value="Genomic_DNA"/>
</dbReference>
<evidence type="ECO:0000313" key="2">
    <source>
        <dbReference type="EMBL" id="KMZ61947.1"/>
    </source>
</evidence>
<accession>A0A0K9P133</accession>
<sequence>MIGRRKLTVSKPLELLGFLGIFIVGYSIGIFSTTQTKLPELKSDKTPHHSRFRTECGPRIPPSEIRPMLLRKIYNNITPYENFPPPHVAPALLTRRVRGWGSTATVFSELVESIQPKTIIEVGTFLGASALHMANLTRDLDTVILCLDDFRGWPGFRELYNGMFKHLVDINGDVILMQQFIQNVLDAGEEKRVLPVPFSTGSALAAFCEWGVYADLVEVDAGHDFHSAWADINLAWPLVAHGGVMFGHDYNLAVDDYGVRRAIILFADEKGLKVQPHGQHWVLPPKK</sequence>
<protein>
    <submittedName>
        <fullName evidence="2">Uncharacterized protein</fullName>
    </submittedName>
</protein>
<feature type="transmembrane region" description="Helical" evidence="1">
    <location>
        <begin position="12"/>
        <end position="31"/>
    </location>
</feature>
<dbReference type="InterPro" id="IPR029063">
    <property type="entry name" value="SAM-dependent_MTases_sf"/>
</dbReference>
<keyword evidence="1" id="KW-0472">Membrane</keyword>
<reference evidence="3" key="1">
    <citation type="journal article" date="2016" name="Nature">
        <title>The genome of the seagrass Zostera marina reveals angiosperm adaptation to the sea.</title>
        <authorList>
            <person name="Olsen J.L."/>
            <person name="Rouze P."/>
            <person name="Verhelst B."/>
            <person name="Lin Y.-C."/>
            <person name="Bayer T."/>
            <person name="Collen J."/>
            <person name="Dattolo E."/>
            <person name="De Paoli E."/>
            <person name="Dittami S."/>
            <person name="Maumus F."/>
            <person name="Michel G."/>
            <person name="Kersting A."/>
            <person name="Lauritano C."/>
            <person name="Lohaus R."/>
            <person name="Toepel M."/>
            <person name="Tonon T."/>
            <person name="Vanneste K."/>
            <person name="Amirebrahimi M."/>
            <person name="Brakel J."/>
            <person name="Bostroem C."/>
            <person name="Chovatia M."/>
            <person name="Grimwood J."/>
            <person name="Jenkins J.W."/>
            <person name="Jueterbock A."/>
            <person name="Mraz A."/>
            <person name="Stam W.T."/>
            <person name="Tice H."/>
            <person name="Bornberg-Bauer E."/>
            <person name="Green P.J."/>
            <person name="Pearson G.A."/>
            <person name="Procaccini G."/>
            <person name="Duarte C.M."/>
            <person name="Schmutz J."/>
            <person name="Reusch T.B.H."/>
            <person name="Van de Peer Y."/>
        </authorList>
    </citation>
    <scope>NUCLEOTIDE SEQUENCE [LARGE SCALE GENOMIC DNA]</scope>
    <source>
        <strain evidence="3">cv. Finnish</strain>
    </source>
</reference>
<gene>
    <name evidence="2" type="ORF">ZOSMA_49G00150</name>
</gene>
<organism evidence="2 3">
    <name type="scientific">Zostera marina</name>
    <name type="common">Eelgrass</name>
    <dbReference type="NCBI Taxonomy" id="29655"/>
    <lineage>
        <taxon>Eukaryota</taxon>
        <taxon>Viridiplantae</taxon>
        <taxon>Streptophyta</taxon>
        <taxon>Embryophyta</taxon>
        <taxon>Tracheophyta</taxon>
        <taxon>Spermatophyta</taxon>
        <taxon>Magnoliopsida</taxon>
        <taxon>Liliopsida</taxon>
        <taxon>Zosteraceae</taxon>
        <taxon>Zostera</taxon>
    </lineage>
</organism>
<evidence type="ECO:0000313" key="3">
    <source>
        <dbReference type="Proteomes" id="UP000036987"/>
    </source>
</evidence>
<dbReference type="SUPFAM" id="SSF53335">
    <property type="entry name" value="S-adenosyl-L-methionine-dependent methyltransferases"/>
    <property type="match status" value="1"/>
</dbReference>
<proteinExistence type="predicted"/>